<dbReference type="Pfam" id="PF10055">
    <property type="entry name" value="DUF2292"/>
    <property type="match status" value="1"/>
</dbReference>
<dbReference type="Proteomes" id="UP000031338">
    <property type="component" value="Unassembled WGS sequence"/>
</dbReference>
<name>A0A0B8ZKC1_9SPHN</name>
<dbReference type="InterPro" id="IPR018743">
    <property type="entry name" value="DUF2292"/>
</dbReference>
<dbReference type="AlphaFoldDB" id="A0A0B8ZKC1"/>
<accession>A0A0B8ZKC1</accession>
<keyword evidence="3" id="KW-1185">Reference proteome</keyword>
<evidence type="ECO:0008006" key="4">
    <source>
        <dbReference type="Google" id="ProtNLM"/>
    </source>
</evidence>
<feature type="region of interest" description="Disordered" evidence="1">
    <location>
        <begin position="1"/>
        <end position="39"/>
    </location>
</feature>
<dbReference type="PATRIC" id="fig|48936.3.peg.2006"/>
<sequence length="78" mass="8742">MRTQSTGTLRANRIEREMTEPTKPGAGNQGESERHLEESIASVREALTGLRYGAVQLTVHEGRVVQIDVTEKRRLKPN</sequence>
<reference evidence="2 3" key="1">
    <citation type="submission" date="2014-10" db="EMBL/GenBank/DDBJ databases">
        <title>Draft genome sequence of Novosphingobium subterraneum DSM 12447.</title>
        <authorList>
            <person name="Gan H.M."/>
            <person name="Gan H.Y."/>
            <person name="Savka M.A."/>
        </authorList>
    </citation>
    <scope>NUCLEOTIDE SEQUENCE [LARGE SCALE GENOMIC DNA]</scope>
    <source>
        <strain evidence="2 3">DSM 12447</strain>
    </source>
</reference>
<evidence type="ECO:0000256" key="1">
    <source>
        <dbReference type="SAM" id="MobiDB-lite"/>
    </source>
</evidence>
<organism evidence="2 3">
    <name type="scientific">Novosphingobium subterraneum</name>
    <dbReference type="NCBI Taxonomy" id="48936"/>
    <lineage>
        <taxon>Bacteria</taxon>
        <taxon>Pseudomonadati</taxon>
        <taxon>Pseudomonadota</taxon>
        <taxon>Alphaproteobacteria</taxon>
        <taxon>Sphingomonadales</taxon>
        <taxon>Sphingomonadaceae</taxon>
        <taxon>Novosphingobium</taxon>
    </lineage>
</organism>
<proteinExistence type="predicted"/>
<comment type="caution">
    <text evidence="2">The sequence shown here is derived from an EMBL/GenBank/DDBJ whole genome shotgun (WGS) entry which is preliminary data.</text>
</comment>
<dbReference type="EMBL" id="JRVC01000008">
    <property type="protein sequence ID" value="KHS46762.1"/>
    <property type="molecule type" value="Genomic_DNA"/>
</dbReference>
<evidence type="ECO:0000313" key="2">
    <source>
        <dbReference type="EMBL" id="KHS46762.1"/>
    </source>
</evidence>
<dbReference type="STRING" id="48936.NJ75_01998"/>
<protein>
    <recommendedName>
        <fullName evidence="4">DUF2292 domain-containing protein</fullName>
    </recommendedName>
</protein>
<gene>
    <name evidence="2" type="ORF">NJ75_01998</name>
</gene>
<evidence type="ECO:0000313" key="3">
    <source>
        <dbReference type="Proteomes" id="UP000031338"/>
    </source>
</evidence>